<accession>A0A109JUS0</accession>
<keyword evidence="3" id="KW-1185">Reference proteome</keyword>
<reference evidence="2 3" key="1">
    <citation type="submission" date="2015-11" db="EMBL/GenBank/DDBJ databases">
        <title>Draft Genome Sequence of the Strain BR 10303 (Bradyrhizobium sp.) isolated from nodules of Centrolobium paraense.</title>
        <authorList>
            <person name="Zelli J.E."/>
            <person name="Simoes-Araujo J.L."/>
            <person name="Barauna A.C."/>
            <person name="Silva K."/>
        </authorList>
    </citation>
    <scope>NUCLEOTIDE SEQUENCE [LARGE SCALE GENOMIC DNA]</scope>
    <source>
        <strain evidence="2 3">BR 10303</strain>
    </source>
</reference>
<sequence length="79" mass="8591">MALEQSTLEAERNLDEGGEGVPRYPANDQRKKSLLKIESGGAAGVDLKPVIAKTFRFDEIADAHRFLESNAQFGDGVIT</sequence>
<comment type="caution">
    <text evidence="2">The sequence shown here is derived from an EMBL/GenBank/DDBJ whole genome shotgun (WGS) entry which is preliminary data.</text>
</comment>
<feature type="region of interest" description="Disordered" evidence="1">
    <location>
        <begin position="1"/>
        <end position="32"/>
    </location>
</feature>
<dbReference type="Gene3D" id="3.90.180.10">
    <property type="entry name" value="Medium-chain alcohol dehydrogenases, catalytic domain"/>
    <property type="match status" value="1"/>
</dbReference>
<organism evidence="2 3">
    <name type="scientific">Bradyrhizobium macuxiense</name>
    <dbReference type="NCBI Taxonomy" id="1755647"/>
    <lineage>
        <taxon>Bacteria</taxon>
        <taxon>Pseudomonadati</taxon>
        <taxon>Pseudomonadota</taxon>
        <taxon>Alphaproteobacteria</taxon>
        <taxon>Hyphomicrobiales</taxon>
        <taxon>Nitrobacteraceae</taxon>
        <taxon>Bradyrhizobium</taxon>
    </lineage>
</organism>
<proteinExistence type="predicted"/>
<evidence type="ECO:0000313" key="3">
    <source>
        <dbReference type="Proteomes" id="UP000057737"/>
    </source>
</evidence>
<dbReference type="RefSeq" id="WP_066507188.1">
    <property type="nucleotide sequence ID" value="NZ_LNCU01000062.1"/>
</dbReference>
<dbReference type="OrthoDB" id="9805883at2"/>
<evidence type="ECO:0000313" key="2">
    <source>
        <dbReference type="EMBL" id="KWV55512.1"/>
    </source>
</evidence>
<dbReference type="Pfam" id="PF13602">
    <property type="entry name" value="ADH_zinc_N_2"/>
    <property type="match status" value="1"/>
</dbReference>
<name>A0A109JUS0_9BRAD</name>
<protein>
    <submittedName>
        <fullName evidence="2">Uncharacterized protein</fullName>
    </submittedName>
</protein>
<dbReference type="EMBL" id="LNCU01000062">
    <property type="protein sequence ID" value="KWV55512.1"/>
    <property type="molecule type" value="Genomic_DNA"/>
</dbReference>
<evidence type="ECO:0000256" key="1">
    <source>
        <dbReference type="SAM" id="MobiDB-lite"/>
    </source>
</evidence>
<dbReference type="Proteomes" id="UP000057737">
    <property type="component" value="Unassembled WGS sequence"/>
</dbReference>
<dbReference type="AlphaFoldDB" id="A0A109JUS0"/>
<gene>
    <name evidence="2" type="ORF">AS156_05500</name>
</gene>